<organism evidence="7 8">
    <name type="scientific">Hericium alpestre</name>
    <dbReference type="NCBI Taxonomy" id="135208"/>
    <lineage>
        <taxon>Eukaryota</taxon>
        <taxon>Fungi</taxon>
        <taxon>Dikarya</taxon>
        <taxon>Basidiomycota</taxon>
        <taxon>Agaricomycotina</taxon>
        <taxon>Agaricomycetes</taxon>
        <taxon>Russulales</taxon>
        <taxon>Hericiaceae</taxon>
        <taxon>Hericium</taxon>
    </lineage>
</organism>
<name>A0A4Z0ACE0_9AGAM</name>
<comment type="caution">
    <text evidence="7">The sequence shown here is derived from an EMBL/GenBank/DDBJ whole genome shotgun (WGS) entry which is preliminary data.</text>
</comment>
<evidence type="ECO:0008006" key="9">
    <source>
        <dbReference type="Google" id="ProtNLM"/>
    </source>
</evidence>
<protein>
    <recommendedName>
        <fullName evidence="9">Pentacotripeptide-repeat region of PRORP domain-containing protein</fullName>
    </recommendedName>
</protein>
<comment type="function">
    <text evidence="3">Regulates mitochondrial small subunit maturation by controlling 15S rRNA 5'-end processing. Localizes to the 5' precursor of the 15S rRNA in a position that is subsequently occupied by mS47 in the mature yeast mtSSU. Uses structure and sequence-specific RNA recognition, binding to a single-stranded region of the precursor and specifically recognizing bases -6 to -1. The exchange of Ccm1 for mS47 is coupled to the irreversible removal of precursor rRNA that is accompanied by conformational changes of the mitoribosomal proteins uS5m and mS26. These conformational changes signal completion of 5'-end rRNA processing through protection of the mature 5'-end of the 15S rRNA and stabilization of mS47. The removal of the 5' precursor together with the dissociation of Ccm1 may be catalyzed by the 5'-3' exoribonuclease Pet127. Involved in the specific removal of group I introns in mitochondrial encoded transcripts.</text>
</comment>
<evidence type="ECO:0000256" key="5">
    <source>
        <dbReference type="PROSITE-ProRule" id="PRU00708"/>
    </source>
</evidence>
<comment type="similarity">
    <text evidence="1">Belongs to the CCM1 family.</text>
</comment>
<gene>
    <name evidence="7" type="ORF">EWM64_g17</name>
</gene>
<accession>A0A4Z0ACE0</accession>
<evidence type="ECO:0000256" key="6">
    <source>
        <dbReference type="SAM" id="MobiDB-lite"/>
    </source>
</evidence>
<dbReference type="AlphaFoldDB" id="A0A4Z0ACE0"/>
<dbReference type="PANTHER" id="PTHR47447">
    <property type="entry name" value="OS03G0856100 PROTEIN"/>
    <property type="match status" value="1"/>
</dbReference>
<evidence type="ECO:0000256" key="3">
    <source>
        <dbReference type="ARBA" id="ARBA00044493"/>
    </source>
</evidence>
<evidence type="ECO:0000256" key="4">
    <source>
        <dbReference type="ARBA" id="ARBA00044511"/>
    </source>
</evidence>
<feature type="region of interest" description="Disordered" evidence="6">
    <location>
        <begin position="392"/>
        <end position="412"/>
    </location>
</feature>
<dbReference type="PROSITE" id="PS51375">
    <property type="entry name" value="PPR"/>
    <property type="match status" value="1"/>
</dbReference>
<dbReference type="Gene3D" id="1.25.40.10">
    <property type="entry name" value="Tetratricopeptide repeat domain"/>
    <property type="match status" value="1"/>
</dbReference>
<comment type="subunit">
    <text evidence="4">Binds to mitochondrial small subunit 15S rRNA.</text>
</comment>
<dbReference type="Proteomes" id="UP000298061">
    <property type="component" value="Unassembled WGS sequence"/>
</dbReference>
<dbReference type="InterPro" id="IPR011990">
    <property type="entry name" value="TPR-like_helical_dom_sf"/>
</dbReference>
<dbReference type="InterPro" id="IPR002885">
    <property type="entry name" value="PPR_rpt"/>
</dbReference>
<feature type="region of interest" description="Disordered" evidence="6">
    <location>
        <begin position="317"/>
        <end position="371"/>
    </location>
</feature>
<dbReference type="PANTHER" id="PTHR47447:SF17">
    <property type="entry name" value="OS12G0638900 PROTEIN"/>
    <property type="match status" value="1"/>
</dbReference>
<feature type="repeat" description="PPR" evidence="5">
    <location>
        <begin position="16"/>
        <end position="50"/>
    </location>
</feature>
<dbReference type="EMBL" id="SFCI01000001">
    <property type="protein sequence ID" value="TFY84004.1"/>
    <property type="molecule type" value="Genomic_DNA"/>
</dbReference>
<reference evidence="7 8" key="1">
    <citation type="submission" date="2019-02" db="EMBL/GenBank/DDBJ databases">
        <title>Genome sequencing of the rare red list fungi Hericium alpestre (H. flagellum).</title>
        <authorList>
            <person name="Buettner E."/>
            <person name="Kellner H."/>
        </authorList>
    </citation>
    <scope>NUCLEOTIDE SEQUENCE [LARGE SCALE GENOMIC DNA]</scope>
    <source>
        <strain evidence="7 8">DSM 108284</strain>
    </source>
</reference>
<evidence type="ECO:0000313" key="8">
    <source>
        <dbReference type="Proteomes" id="UP000298061"/>
    </source>
</evidence>
<dbReference type="OrthoDB" id="5588846at2759"/>
<proteinExistence type="inferred from homology"/>
<evidence type="ECO:0000256" key="2">
    <source>
        <dbReference type="ARBA" id="ARBA00022737"/>
    </source>
</evidence>
<keyword evidence="8" id="KW-1185">Reference proteome</keyword>
<evidence type="ECO:0000256" key="1">
    <source>
        <dbReference type="ARBA" id="ARBA00006192"/>
    </source>
</evidence>
<dbReference type="STRING" id="135208.A0A4Z0ACE0"/>
<keyword evidence="2" id="KW-0677">Repeat</keyword>
<sequence length="643" mass="71164">MFGVQAEEPVRAAVLSENEWSSLVRVSLRAQDPDSAEETLDFMRRAGFVPAETSLDAIMEYHAERGDASRTERFIQRSLTAEPTERQRHLHIKAYRISVPAGTVPTRALELLHRYENQSLPAPMTTYSSLITSLFSVRSSLAHAQAWDLFAHMRYVAHPKPDALLYTLMIRACASSNSGAAEPERALDLFTEMTVDHRIPPTAGAYSAVILACARSGSKDYINEAFRLAKEMLDSHRDASGRPAFPPEGRTFAALLEGAKRIGDLARARWILAELVRAMQQGSTSAAGHQEAMIDEEIMMHIFHAYAAYRPPFKPSTAPIVDRNGSQPQNHVAPQDHVGDSSSSSTASEAPHPSNAPVKVDSDPSFKHLPPQSRADLIHEAKTLFARIVEDSSRAASDTAGPPDSDTPLSPFRDVHLTTRLVNSYLSIHYSHSPLDTSRDLFVTIFSNLSVPKNARSFVEALERCAIAQRGHERDVALSFADAVWEEWLSLENSSRLPNARPLDPRLVERAHAAMIRTMALTHQLDRSLGHLKDFVSRYPPTAVRQPTVLPAMRSTRTVLVGARPLIRLSSATEVPDDTVPPVIGFTDLEILHHRLVAAGRRDGIGYVKFVCKAYAGALRRRRNDTLQKGVIADEKAEKDEKD</sequence>
<evidence type="ECO:0000313" key="7">
    <source>
        <dbReference type="EMBL" id="TFY84004.1"/>
    </source>
</evidence>
<feature type="compositionally biased region" description="Low complexity" evidence="6">
    <location>
        <begin position="341"/>
        <end position="353"/>
    </location>
</feature>